<organism evidence="3 4">
    <name type="scientific">Alloyangia mangrovi</name>
    <dbReference type="NCBI Taxonomy" id="1779329"/>
    <lineage>
        <taxon>Bacteria</taxon>
        <taxon>Pseudomonadati</taxon>
        <taxon>Pseudomonadota</taxon>
        <taxon>Alphaproteobacteria</taxon>
        <taxon>Rhodobacterales</taxon>
        <taxon>Roseobacteraceae</taxon>
        <taxon>Alloyangia</taxon>
    </lineage>
</organism>
<dbReference type="EMBL" id="NTHN02000144">
    <property type="protein sequence ID" value="MCT4373681.1"/>
    <property type="molecule type" value="Genomic_DNA"/>
</dbReference>
<name>A0ABT2KS88_9RHOB</name>
<feature type="compositionally biased region" description="Basic and acidic residues" evidence="1">
    <location>
        <begin position="9"/>
        <end position="18"/>
    </location>
</feature>
<evidence type="ECO:0000256" key="1">
    <source>
        <dbReference type="SAM" id="MobiDB-lite"/>
    </source>
</evidence>
<reference evidence="4" key="1">
    <citation type="submission" date="2023-07" db="EMBL/GenBank/DDBJ databases">
        <title>Yangia mangrovi SAOS 153D genome.</title>
        <authorList>
            <person name="Verma A."/>
            <person name="Pal Y."/>
            <person name="Sundharam S."/>
            <person name="Bisht B."/>
            <person name="Srinivasan K."/>
        </authorList>
    </citation>
    <scope>NUCLEOTIDE SEQUENCE [LARGE SCALE GENOMIC DNA]</scope>
    <source>
        <strain evidence="4">SAOS 153D</strain>
    </source>
</reference>
<feature type="transmembrane region" description="Helical" evidence="2">
    <location>
        <begin position="51"/>
        <end position="75"/>
    </location>
</feature>
<protein>
    <submittedName>
        <fullName evidence="3">Uncharacterized protein</fullName>
    </submittedName>
</protein>
<proteinExistence type="predicted"/>
<keyword evidence="2" id="KW-0812">Transmembrane</keyword>
<dbReference type="Proteomes" id="UP000217448">
    <property type="component" value="Unassembled WGS sequence"/>
</dbReference>
<keyword evidence="2" id="KW-0472">Membrane</keyword>
<evidence type="ECO:0000313" key="4">
    <source>
        <dbReference type="Proteomes" id="UP000217448"/>
    </source>
</evidence>
<keyword evidence="2" id="KW-1133">Transmembrane helix</keyword>
<feature type="non-terminal residue" evidence="3">
    <location>
        <position position="273"/>
    </location>
</feature>
<gene>
    <name evidence="3" type="ORF">CLG85_026670</name>
</gene>
<sequence length="273" mass="28764">QARVAALRQEADRSDSRARRAAASLTPEEERERLTVFGARGGQKVGGKPRFLGLILTVLLLLFLAAVAAFSSALLGDEISRLFAPSEAENVALSAPGEFLEGAPIPASTERPADADGDEAEEDADAMLAALDLPPPASEGFEELPAPRVTERNQMTSDEAAETYAVTGIWQRAPNAPARPPQTNAEDVYVASIDPEVQQFDAVALPDLDAGPREDLSLEPVRLPPGPGVRFELDDRGLVKASPEGTVSPDGVRIFTRAAAAAPAAARTRPRGG</sequence>
<evidence type="ECO:0000313" key="3">
    <source>
        <dbReference type="EMBL" id="MCT4373681.1"/>
    </source>
</evidence>
<comment type="caution">
    <text evidence="3">The sequence shown here is derived from an EMBL/GenBank/DDBJ whole genome shotgun (WGS) entry which is preliminary data.</text>
</comment>
<feature type="region of interest" description="Disordered" evidence="1">
    <location>
        <begin position="101"/>
        <end position="121"/>
    </location>
</feature>
<evidence type="ECO:0000256" key="2">
    <source>
        <dbReference type="SAM" id="Phobius"/>
    </source>
</evidence>
<keyword evidence="4" id="KW-1185">Reference proteome</keyword>
<feature type="non-terminal residue" evidence="3">
    <location>
        <position position="1"/>
    </location>
</feature>
<feature type="region of interest" description="Disordered" evidence="1">
    <location>
        <begin position="1"/>
        <end position="27"/>
    </location>
</feature>
<accession>A0ABT2KS88</accession>